<accession>A0ABU7TZF2</accession>
<proteinExistence type="predicted"/>
<dbReference type="PANTHER" id="PTHR43585">
    <property type="entry name" value="FUMIPYRROLE BIOSYNTHESIS PROTEIN C"/>
    <property type="match status" value="1"/>
</dbReference>
<dbReference type="Gene3D" id="3.30.470.20">
    <property type="entry name" value="ATP-grasp fold, B domain"/>
    <property type="match status" value="1"/>
</dbReference>
<dbReference type="PANTHER" id="PTHR43585:SF2">
    <property type="entry name" value="ATP-GRASP ENZYME FSQD"/>
    <property type="match status" value="1"/>
</dbReference>
<dbReference type="Proteomes" id="UP001312908">
    <property type="component" value="Unassembled WGS sequence"/>
</dbReference>
<dbReference type="Gene3D" id="3.40.50.20">
    <property type="match status" value="1"/>
</dbReference>
<dbReference type="SUPFAM" id="SSF56059">
    <property type="entry name" value="Glutathione synthetase ATP-binding domain-like"/>
    <property type="match status" value="1"/>
</dbReference>
<dbReference type="InterPro" id="IPR011761">
    <property type="entry name" value="ATP-grasp"/>
</dbReference>
<keyword evidence="1" id="KW-0436">Ligase</keyword>
<name>A0ABU7TZF2_9PROT</name>
<keyword evidence="2 4" id="KW-0547">Nucleotide-binding</keyword>
<evidence type="ECO:0000256" key="5">
    <source>
        <dbReference type="SAM" id="MobiDB-lite"/>
    </source>
</evidence>
<keyword evidence="8" id="KW-1185">Reference proteome</keyword>
<evidence type="ECO:0000256" key="1">
    <source>
        <dbReference type="ARBA" id="ARBA00022598"/>
    </source>
</evidence>
<dbReference type="EMBL" id="JAWJZY010000001">
    <property type="protein sequence ID" value="MEE8657535.1"/>
    <property type="molecule type" value="Genomic_DNA"/>
</dbReference>
<dbReference type="PROSITE" id="PS50975">
    <property type="entry name" value="ATP_GRASP"/>
    <property type="match status" value="1"/>
</dbReference>
<comment type="caution">
    <text evidence="7">The sequence shown here is derived from an EMBL/GenBank/DDBJ whole genome shotgun (WGS) entry which is preliminary data.</text>
</comment>
<evidence type="ECO:0000313" key="7">
    <source>
        <dbReference type="EMBL" id="MEE8657535.1"/>
    </source>
</evidence>
<feature type="domain" description="ATP-grasp" evidence="6">
    <location>
        <begin position="112"/>
        <end position="307"/>
    </location>
</feature>
<reference evidence="7 8" key="1">
    <citation type="submission" date="2023-10" db="EMBL/GenBank/DDBJ databases">
        <title>Sorlinia euscelidii gen. nov., sp. nov., an acetic acid bacteria isolated from the gut of Euscelidius variegatus emitter.</title>
        <authorList>
            <person name="Michoud G."/>
            <person name="Marasco R."/>
            <person name="Seferji K."/>
            <person name="Gonella E."/>
            <person name="Garuglieri E."/>
            <person name="Alma A."/>
            <person name="Mapelli F."/>
            <person name="Borin S."/>
            <person name="Daffonchio D."/>
            <person name="Crotti E."/>
        </authorList>
    </citation>
    <scope>NUCLEOTIDE SEQUENCE [LARGE SCALE GENOMIC DNA]</scope>
    <source>
        <strain evidence="7 8">EV16P</strain>
    </source>
</reference>
<evidence type="ECO:0000256" key="3">
    <source>
        <dbReference type="ARBA" id="ARBA00022840"/>
    </source>
</evidence>
<sequence>MNILILHRVPYQRIDYAKGIDHHLHHVTYFGVQSILDSLPDALPCRRVARPGDATAYEEARDWIEKNPQSFDRIISLSEYELLDAAKLRAWLGVPGASVADVTLVRDKVLMKHAVSEAGLRVPQFLPLPSLLDGAGRAPWTGTTVLKPHNGASSEDVRVFSSPNQARAAVKFRTSGIARLDNAPSAISDYEVEEFVTGDILHFDGLVANGQLLTITASRYVGTCLDFAQGEPLGSYHFPIMPFQREWAARVLAAVGIRQGSFHLEAIEQEGLVFLEVGNRVGGADVVETFERATGVHMPSQELAILLDGRPLRPLPLTQTSPIWHGWFVFPGHVHAGEPYHGIAGIDQFRDDPSVIRWAELPPGTPQSDKTTYSAYEAPLAGIIGHADWRSTRDWIKQVFEQASAAADQERARTAQDAPQPDFRFSRVSS</sequence>
<evidence type="ECO:0000256" key="2">
    <source>
        <dbReference type="ARBA" id="ARBA00022741"/>
    </source>
</evidence>
<dbReference type="RefSeq" id="WP_394818572.1">
    <property type="nucleotide sequence ID" value="NZ_JAWJZY010000001.1"/>
</dbReference>
<dbReference type="InterPro" id="IPR052032">
    <property type="entry name" value="ATP-dep_AA_Ligase"/>
</dbReference>
<keyword evidence="3 4" id="KW-0067">ATP-binding</keyword>
<feature type="region of interest" description="Disordered" evidence="5">
    <location>
        <begin position="406"/>
        <end position="430"/>
    </location>
</feature>
<evidence type="ECO:0000259" key="6">
    <source>
        <dbReference type="PROSITE" id="PS50975"/>
    </source>
</evidence>
<protein>
    <submittedName>
        <fullName evidence="7">ATP-grasp domain-containing protein</fullName>
    </submittedName>
</protein>
<organism evidence="7 8">
    <name type="scientific">Sorlinia euscelidii</name>
    <dbReference type="NCBI Taxonomy" id="3081148"/>
    <lineage>
        <taxon>Bacteria</taxon>
        <taxon>Pseudomonadati</taxon>
        <taxon>Pseudomonadota</taxon>
        <taxon>Alphaproteobacteria</taxon>
        <taxon>Acetobacterales</taxon>
        <taxon>Acetobacteraceae</taxon>
        <taxon>Sorlinia</taxon>
    </lineage>
</organism>
<evidence type="ECO:0000256" key="4">
    <source>
        <dbReference type="PROSITE-ProRule" id="PRU00409"/>
    </source>
</evidence>
<evidence type="ECO:0000313" key="8">
    <source>
        <dbReference type="Proteomes" id="UP001312908"/>
    </source>
</evidence>
<gene>
    <name evidence="7" type="ORF">DOFOFD_00670</name>
</gene>